<comment type="similarity">
    <text evidence="2">Belongs to the OXA1/ALB3/YidC family. Type 1 subfamily.</text>
</comment>
<comment type="subunit">
    <text evidence="8">Interacts with the Sec translocase complex via SecD. Specifically interacts with transmembrane segments of nascent integral membrane proteins during membrane integration.</text>
</comment>
<protein>
    <recommendedName>
        <fullName evidence="3">Membrane protein insertase YidC</fullName>
    </recommendedName>
    <alternativeName>
        <fullName evidence="11">Foldase YidC</fullName>
    </alternativeName>
    <alternativeName>
        <fullName evidence="10">Membrane integrase YidC</fullName>
    </alternativeName>
    <alternativeName>
        <fullName evidence="9">Membrane protein YidC</fullName>
    </alternativeName>
</protein>
<evidence type="ECO:0000256" key="1">
    <source>
        <dbReference type="ARBA" id="ARBA00004141"/>
    </source>
</evidence>
<comment type="caution">
    <text evidence="15">The sequence shown here is derived from an EMBL/GenBank/DDBJ whole genome shotgun (WGS) entry which is preliminary data.</text>
</comment>
<keyword evidence="4 12" id="KW-0812">Transmembrane</keyword>
<feature type="transmembrane region" description="Helical" evidence="13">
    <location>
        <begin position="101"/>
        <end position="121"/>
    </location>
</feature>
<dbReference type="EMBL" id="BAAAQM010000030">
    <property type="protein sequence ID" value="GAA1982714.1"/>
    <property type="molecule type" value="Genomic_DNA"/>
</dbReference>
<dbReference type="PANTHER" id="PTHR12428">
    <property type="entry name" value="OXA1"/>
    <property type="match status" value="1"/>
</dbReference>
<keyword evidence="6 13" id="KW-0472">Membrane</keyword>
<evidence type="ECO:0000256" key="11">
    <source>
        <dbReference type="ARBA" id="ARBA00033342"/>
    </source>
</evidence>
<evidence type="ECO:0000256" key="13">
    <source>
        <dbReference type="SAM" id="Phobius"/>
    </source>
</evidence>
<evidence type="ECO:0000256" key="3">
    <source>
        <dbReference type="ARBA" id="ARBA00015325"/>
    </source>
</evidence>
<reference evidence="16" key="1">
    <citation type="journal article" date="2019" name="Int. J. Syst. Evol. Microbiol.">
        <title>The Global Catalogue of Microorganisms (GCM) 10K type strain sequencing project: providing services to taxonomists for standard genome sequencing and annotation.</title>
        <authorList>
            <consortium name="The Broad Institute Genomics Platform"/>
            <consortium name="The Broad Institute Genome Sequencing Center for Infectious Disease"/>
            <person name="Wu L."/>
            <person name="Ma J."/>
        </authorList>
    </citation>
    <scope>NUCLEOTIDE SEQUENCE [LARGE SCALE GENOMIC DNA]</scope>
    <source>
        <strain evidence="16">JCM 16013</strain>
    </source>
</reference>
<evidence type="ECO:0000256" key="2">
    <source>
        <dbReference type="ARBA" id="ARBA00010527"/>
    </source>
</evidence>
<evidence type="ECO:0000256" key="12">
    <source>
        <dbReference type="RuleBase" id="RU003945"/>
    </source>
</evidence>
<gene>
    <name evidence="15" type="primary">yidC_2</name>
    <name evidence="15" type="ORF">GCM10009838_50350</name>
</gene>
<dbReference type="InterPro" id="IPR028055">
    <property type="entry name" value="YidC/Oxa/ALB_C"/>
</dbReference>
<feature type="transmembrane region" description="Helical" evidence="13">
    <location>
        <begin position="160"/>
        <end position="178"/>
    </location>
</feature>
<evidence type="ECO:0000313" key="15">
    <source>
        <dbReference type="EMBL" id="GAA1982714.1"/>
    </source>
</evidence>
<comment type="function">
    <text evidence="7">Required for the insertion and/or proper folding and/or complex formation of integral membrane proteins into the membrane. Involved in integration of membrane proteins that insert both dependently and independently of the Sec translocase complex, as well as at least some lipoproteins. Aids folding of multispanning membrane proteins.</text>
</comment>
<evidence type="ECO:0000256" key="4">
    <source>
        <dbReference type="ARBA" id="ARBA00022692"/>
    </source>
</evidence>
<dbReference type="Pfam" id="PF02096">
    <property type="entry name" value="60KD_IMP"/>
    <property type="match status" value="1"/>
</dbReference>
<feature type="transmembrane region" description="Helical" evidence="13">
    <location>
        <begin position="29"/>
        <end position="46"/>
    </location>
</feature>
<dbReference type="NCBIfam" id="TIGR03592">
    <property type="entry name" value="yidC_oxa1_cterm"/>
    <property type="match status" value="1"/>
</dbReference>
<dbReference type="Proteomes" id="UP001499854">
    <property type="component" value="Unassembled WGS sequence"/>
</dbReference>
<organism evidence="15 16">
    <name type="scientific">Catenulispora subtropica</name>
    <dbReference type="NCBI Taxonomy" id="450798"/>
    <lineage>
        <taxon>Bacteria</taxon>
        <taxon>Bacillati</taxon>
        <taxon>Actinomycetota</taxon>
        <taxon>Actinomycetes</taxon>
        <taxon>Catenulisporales</taxon>
        <taxon>Catenulisporaceae</taxon>
        <taxon>Catenulispora</taxon>
    </lineage>
</organism>
<feature type="transmembrane region" description="Helical" evidence="13">
    <location>
        <begin position="209"/>
        <end position="231"/>
    </location>
</feature>
<keyword evidence="16" id="KW-1185">Reference proteome</keyword>
<dbReference type="RefSeq" id="WP_344659573.1">
    <property type="nucleotide sequence ID" value="NZ_BAAAQM010000030.1"/>
</dbReference>
<evidence type="ECO:0000256" key="10">
    <source>
        <dbReference type="ARBA" id="ARBA00033245"/>
    </source>
</evidence>
<comment type="subcellular location">
    <subcellularLocation>
        <location evidence="1 12">Membrane</location>
        <topology evidence="1 12">Multi-pass membrane protein</topology>
    </subcellularLocation>
</comment>
<dbReference type="InterPro" id="IPR001708">
    <property type="entry name" value="YidC/ALB3/OXA1/COX18"/>
</dbReference>
<evidence type="ECO:0000259" key="14">
    <source>
        <dbReference type="Pfam" id="PF02096"/>
    </source>
</evidence>
<evidence type="ECO:0000313" key="16">
    <source>
        <dbReference type="Proteomes" id="UP001499854"/>
    </source>
</evidence>
<name>A0ABP5DLZ7_9ACTN</name>
<dbReference type="PANTHER" id="PTHR12428:SF65">
    <property type="entry name" value="CYTOCHROME C OXIDASE ASSEMBLY PROTEIN COX18, MITOCHONDRIAL"/>
    <property type="match status" value="1"/>
</dbReference>
<evidence type="ECO:0000256" key="8">
    <source>
        <dbReference type="ARBA" id="ARBA00026028"/>
    </source>
</evidence>
<accession>A0ABP5DLZ7</accession>
<feature type="domain" description="Membrane insertase YidC/Oxa/ALB C-terminal" evidence="14">
    <location>
        <begin position="33"/>
        <end position="232"/>
    </location>
</feature>
<evidence type="ECO:0000256" key="9">
    <source>
        <dbReference type="ARBA" id="ARBA00031538"/>
    </source>
</evidence>
<keyword evidence="5 13" id="KW-1133">Transmembrane helix</keyword>
<proteinExistence type="inferred from homology"/>
<evidence type="ECO:0000256" key="7">
    <source>
        <dbReference type="ARBA" id="ARBA00025034"/>
    </source>
</evidence>
<evidence type="ECO:0000256" key="5">
    <source>
        <dbReference type="ARBA" id="ARBA00022989"/>
    </source>
</evidence>
<sequence length="249" mass="26216">MSFLTPAILAAYHVVTALSAMLVPVLGGAGPAAAIIAFTAAVRLCLHPLNRAQMRAQLASQQARAALAPAVAKIQRKHGNDPLRVQRETLELYRANGVKPAAGMLHGLLQIPVFIVVYRLFVSPTVGGHHNALLDDRLFGVGLGSHLSAAFRGAVQPGHLVVFGVLLVVLAGLATWSSRRMRQTVAADATVPATGVAGLMRFLPYGSVLAAMVLPLASGLYVATTTLWTLVERRGMTAPVQDRVAAVRS</sequence>
<evidence type="ECO:0000256" key="6">
    <source>
        <dbReference type="ARBA" id="ARBA00023136"/>
    </source>
</evidence>
<feature type="transmembrane region" description="Helical" evidence="13">
    <location>
        <begin position="185"/>
        <end position="203"/>
    </location>
</feature>